<feature type="compositionally biased region" description="Low complexity" evidence="1">
    <location>
        <begin position="20"/>
        <end position="32"/>
    </location>
</feature>
<reference evidence="2" key="1">
    <citation type="submission" date="2019-05" db="EMBL/GenBank/DDBJ databases">
        <title>Metatranscriptomic reconstruction reveals RNA viruses with the potential to shape carbon cycling in soil.</title>
        <authorList>
            <person name="Starr E.P."/>
            <person name="Nuccio E."/>
            <person name="Pett-Ridge J."/>
            <person name="Banfield J.F."/>
            <person name="Firestone M.K."/>
        </authorList>
    </citation>
    <scope>NUCLEOTIDE SEQUENCE</scope>
    <source>
        <strain evidence="2">H4_Bulk_46_scaffold_304</strain>
    </source>
</reference>
<feature type="region of interest" description="Disordered" evidence="1">
    <location>
        <begin position="1"/>
        <end position="32"/>
    </location>
</feature>
<evidence type="ECO:0000256" key="1">
    <source>
        <dbReference type="SAM" id="MobiDB-lite"/>
    </source>
</evidence>
<dbReference type="EMBL" id="MN035515">
    <property type="protein sequence ID" value="QDH90407.1"/>
    <property type="molecule type" value="Genomic_RNA"/>
</dbReference>
<gene>
    <name evidence="2" type="ORF">H4Bulk46304_000001</name>
</gene>
<organism evidence="2">
    <name type="scientific">Leviviridae sp</name>
    <dbReference type="NCBI Taxonomy" id="2027243"/>
    <lineage>
        <taxon>Viruses</taxon>
        <taxon>Riboviria</taxon>
        <taxon>Orthornavirae</taxon>
        <taxon>Lenarviricota</taxon>
        <taxon>Leviviricetes</taxon>
        <taxon>Norzivirales</taxon>
        <taxon>Fiersviridae</taxon>
    </lineage>
</organism>
<name>A0A514D9X8_9VIRU</name>
<proteinExistence type="predicted"/>
<accession>A0A514D9X8</accession>
<sequence length="423" mass="46840">MGARSGKLVEGRVWGDGRKPNPNTVSNNSNSTITHLTGSQVTESETHAGWQHHVRGVVTADQGGPFTTIKQQARAFQPKSHKLSGFKTIQPVDGGGYNWAFYDGPYFALPPSLADFPSHAYSSDSTLERLGTTAIARCAPTNPTADASTFLGELLHDGIPTITLGILKEMRGMSNRQRRRAIGDQYLNYEFGWKPFVNDIRSIANAVIHSHAVLRQFERDSGKLVRRRYEFPPTEKVVSTVFSNGASPWLSPSSITLTDGSLPKGQVIRVDKTTQRQWFSGAFSYYIPSGTTARGSMARSVIGAKKTLGISLTPDSIWNLTPWSWAVDWFSNAGDVLKNLDAWILDNQVLWYGYMMEHTIVERTYTFVGPTGYQSKHIRPDDIILVSEAKIRRKATPFGFGFNWDGLSSFQKTIIAALGLSRS</sequence>
<evidence type="ECO:0008006" key="3">
    <source>
        <dbReference type="Google" id="ProtNLM"/>
    </source>
</evidence>
<evidence type="ECO:0000313" key="2">
    <source>
        <dbReference type="EMBL" id="QDH90407.1"/>
    </source>
</evidence>
<protein>
    <recommendedName>
        <fullName evidence="3">Maturation</fullName>
    </recommendedName>
</protein>
<feature type="compositionally biased region" description="Basic and acidic residues" evidence="1">
    <location>
        <begin position="7"/>
        <end position="19"/>
    </location>
</feature>